<evidence type="ECO:0000313" key="4">
    <source>
        <dbReference type="EMBL" id="MFD2732965.1"/>
    </source>
</evidence>
<evidence type="ECO:0000259" key="2">
    <source>
        <dbReference type="Pfam" id="PF01370"/>
    </source>
</evidence>
<comment type="similarity">
    <text evidence="1">Belongs to the NAD(P)-dependent epimerase/dehydratase family. SDR39U1 subfamily.</text>
</comment>
<gene>
    <name evidence="4" type="ORF">ACFSSE_14740</name>
</gene>
<evidence type="ECO:0000313" key="5">
    <source>
        <dbReference type="Proteomes" id="UP001597546"/>
    </source>
</evidence>
<dbReference type="PANTHER" id="PTHR11092:SF0">
    <property type="entry name" value="EPIMERASE FAMILY PROTEIN SDR39U1"/>
    <property type="match status" value="1"/>
</dbReference>
<dbReference type="RefSeq" id="WP_379048003.1">
    <property type="nucleotide sequence ID" value="NZ_JBHSKW010000069.1"/>
</dbReference>
<organism evidence="4 5">
    <name type="scientific">Pedobacter alpinus</name>
    <dbReference type="NCBI Taxonomy" id="1590643"/>
    <lineage>
        <taxon>Bacteria</taxon>
        <taxon>Pseudomonadati</taxon>
        <taxon>Bacteroidota</taxon>
        <taxon>Sphingobacteriia</taxon>
        <taxon>Sphingobacteriales</taxon>
        <taxon>Sphingobacteriaceae</taxon>
        <taxon>Pedobacter</taxon>
    </lineage>
</organism>
<dbReference type="InterPro" id="IPR010099">
    <property type="entry name" value="SDR39U1"/>
</dbReference>
<comment type="caution">
    <text evidence="4">The sequence shown here is derived from an EMBL/GenBank/DDBJ whole genome shotgun (WGS) entry which is preliminary data.</text>
</comment>
<proteinExistence type="inferred from homology"/>
<dbReference type="Pfam" id="PF01370">
    <property type="entry name" value="Epimerase"/>
    <property type="match status" value="1"/>
</dbReference>
<feature type="domain" description="DUF1731" evidence="3">
    <location>
        <begin position="253"/>
        <end position="297"/>
    </location>
</feature>
<dbReference type="PANTHER" id="PTHR11092">
    <property type="entry name" value="SUGAR NUCLEOTIDE EPIMERASE RELATED"/>
    <property type="match status" value="1"/>
</dbReference>
<feature type="domain" description="NAD-dependent epimerase/dehydratase" evidence="2">
    <location>
        <begin position="5"/>
        <end position="126"/>
    </location>
</feature>
<protein>
    <submittedName>
        <fullName evidence="4">TIGR01777 family oxidoreductase</fullName>
    </submittedName>
</protein>
<sequence>MSKKVLITGGTGTVGKHLSQLLTQKGYKVQHLSRNPEQQSVYKTFKWDIEKKEIDAECIKGVDVIVHLAGAGIADKRWTDERKEVLINSRTDSITLIYDLLKKYPHQVETVVSASAAGFYSDRGNQLMVEKDLPANDFLADCCIKWEDAVDKAKGLGLRVVKFRTGVILDKESGALQKIAQPIKFGVGAPLGSGNQWISWIHLQDVIDMYVYGIENENLHGAYNMCSPYPLTNKALTKAIAKQLKKPLWLPNVPTFALNLALGEMSAVVLGSTKMSTQKIEDAGFRFKFADIKNALNYIYA</sequence>
<dbReference type="EMBL" id="JBHULV010000050">
    <property type="protein sequence ID" value="MFD2732965.1"/>
    <property type="molecule type" value="Genomic_DNA"/>
</dbReference>
<dbReference type="NCBIfam" id="TIGR01777">
    <property type="entry name" value="yfcH"/>
    <property type="match status" value="1"/>
</dbReference>
<dbReference type="InterPro" id="IPR036291">
    <property type="entry name" value="NAD(P)-bd_dom_sf"/>
</dbReference>
<dbReference type="Gene3D" id="3.40.50.720">
    <property type="entry name" value="NAD(P)-binding Rossmann-like Domain"/>
    <property type="match status" value="1"/>
</dbReference>
<evidence type="ECO:0000256" key="1">
    <source>
        <dbReference type="ARBA" id="ARBA00009353"/>
    </source>
</evidence>
<dbReference type="Proteomes" id="UP001597546">
    <property type="component" value="Unassembled WGS sequence"/>
</dbReference>
<evidence type="ECO:0000259" key="3">
    <source>
        <dbReference type="Pfam" id="PF08338"/>
    </source>
</evidence>
<keyword evidence="5" id="KW-1185">Reference proteome</keyword>
<dbReference type="Pfam" id="PF08338">
    <property type="entry name" value="DUF1731"/>
    <property type="match status" value="1"/>
</dbReference>
<reference evidence="5" key="1">
    <citation type="journal article" date="2019" name="Int. J. Syst. Evol. Microbiol.">
        <title>The Global Catalogue of Microorganisms (GCM) 10K type strain sequencing project: providing services to taxonomists for standard genome sequencing and annotation.</title>
        <authorList>
            <consortium name="The Broad Institute Genomics Platform"/>
            <consortium name="The Broad Institute Genome Sequencing Center for Infectious Disease"/>
            <person name="Wu L."/>
            <person name="Ma J."/>
        </authorList>
    </citation>
    <scope>NUCLEOTIDE SEQUENCE [LARGE SCALE GENOMIC DNA]</scope>
    <source>
        <strain evidence="5">KCTC 42456</strain>
    </source>
</reference>
<dbReference type="SUPFAM" id="SSF51735">
    <property type="entry name" value="NAD(P)-binding Rossmann-fold domains"/>
    <property type="match status" value="1"/>
</dbReference>
<name>A0ABW5TWS5_9SPHI</name>
<dbReference type="InterPro" id="IPR001509">
    <property type="entry name" value="Epimerase_deHydtase"/>
</dbReference>
<accession>A0ABW5TWS5</accession>
<dbReference type="InterPro" id="IPR013549">
    <property type="entry name" value="DUF1731"/>
</dbReference>